<dbReference type="RefSeq" id="WP_082454166.1">
    <property type="nucleotide sequence ID" value="NZ_CYHF01000001.1"/>
</dbReference>
<reference evidence="9" key="1">
    <citation type="submission" date="2015-08" db="EMBL/GenBank/DDBJ databases">
        <authorList>
            <person name="Varghese N."/>
        </authorList>
    </citation>
    <scope>NUCLEOTIDE SEQUENCE [LARGE SCALE GENOMIC DNA]</scope>
    <source>
        <strain evidence="9">DSM 18181</strain>
    </source>
</reference>
<evidence type="ECO:0000256" key="1">
    <source>
        <dbReference type="ARBA" id="ARBA00005417"/>
    </source>
</evidence>
<dbReference type="Pfam" id="PF00005">
    <property type="entry name" value="ABC_tran"/>
    <property type="match status" value="1"/>
</dbReference>
<dbReference type="OrthoDB" id="9783039at2"/>
<dbReference type="PANTHER" id="PTHR42788:SF19">
    <property type="entry name" value="ALIPHATIC SULFONATES IMPORT ATP-BINDING PROTEIN SSUB 2"/>
    <property type="match status" value="1"/>
</dbReference>
<dbReference type="STRING" id="339866.GCA_001418255_00265"/>
<dbReference type="InterPro" id="IPR003593">
    <property type="entry name" value="AAA+_ATPase"/>
</dbReference>
<dbReference type="GO" id="GO:0016887">
    <property type="term" value="F:ATP hydrolysis activity"/>
    <property type="evidence" value="ECO:0007669"/>
    <property type="project" value="InterPro"/>
</dbReference>
<dbReference type="AlphaFoldDB" id="A0A0K6HRR7"/>
<keyword evidence="5" id="KW-0067">ATP-binding</keyword>
<dbReference type="EMBL" id="CYHF01000001">
    <property type="protein sequence ID" value="CUA93541.1"/>
    <property type="molecule type" value="Genomic_DNA"/>
</dbReference>
<dbReference type="CDD" id="cd03293">
    <property type="entry name" value="ABC_NrtD_SsuB_transporters"/>
    <property type="match status" value="1"/>
</dbReference>
<feature type="domain" description="ABC transporter" evidence="7">
    <location>
        <begin position="27"/>
        <end position="258"/>
    </location>
</feature>
<evidence type="ECO:0000256" key="2">
    <source>
        <dbReference type="ARBA" id="ARBA00022448"/>
    </source>
</evidence>
<dbReference type="SUPFAM" id="SSF52540">
    <property type="entry name" value="P-loop containing nucleoside triphosphate hydrolases"/>
    <property type="match status" value="1"/>
</dbReference>
<dbReference type="PROSITE" id="PS50893">
    <property type="entry name" value="ABC_TRANSPORTER_2"/>
    <property type="match status" value="1"/>
</dbReference>
<dbReference type="InterPro" id="IPR003439">
    <property type="entry name" value="ABC_transporter-like_ATP-bd"/>
</dbReference>
<organism evidence="8 9">
    <name type="scientific">Thiomonas bhubaneswarensis</name>
    <dbReference type="NCBI Taxonomy" id="339866"/>
    <lineage>
        <taxon>Bacteria</taxon>
        <taxon>Pseudomonadati</taxon>
        <taxon>Pseudomonadota</taxon>
        <taxon>Betaproteobacteria</taxon>
        <taxon>Burkholderiales</taxon>
        <taxon>Thiomonas</taxon>
    </lineage>
</organism>
<keyword evidence="2" id="KW-0813">Transport</keyword>
<feature type="region of interest" description="Disordered" evidence="6">
    <location>
        <begin position="1"/>
        <end position="20"/>
    </location>
</feature>
<dbReference type="Gene3D" id="3.40.50.300">
    <property type="entry name" value="P-loop containing nucleotide triphosphate hydrolases"/>
    <property type="match status" value="1"/>
</dbReference>
<evidence type="ECO:0000256" key="3">
    <source>
        <dbReference type="ARBA" id="ARBA00022475"/>
    </source>
</evidence>
<accession>A0A0K6HRR7</accession>
<evidence type="ECO:0000256" key="4">
    <source>
        <dbReference type="ARBA" id="ARBA00022741"/>
    </source>
</evidence>
<protein>
    <submittedName>
        <fullName evidence="8">ABC-type nitrate/sulfonate/bicarbonate transport system, ATPase component</fullName>
    </submittedName>
</protein>
<evidence type="ECO:0000259" key="7">
    <source>
        <dbReference type="PROSITE" id="PS50893"/>
    </source>
</evidence>
<dbReference type="InterPro" id="IPR050166">
    <property type="entry name" value="ABC_transporter_ATP-bind"/>
</dbReference>
<proteinExistence type="inferred from homology"/>
<sequence length="279" mass="30690">MDMTLADSGTDQQASAPLDQPDAQTALFANRVEKTYPNGTHALDEVRLRIQQGEFVSLLGPSGCGKSTLLRMFAGLDTPSAGRILWWGSEKMDGAEGKQSLSMVFQEPTLMPWARVRANTRLPLDLRGTPRAEADARVTEALQMVGLDKFASSWPRELSGGMQMRVSLARALVTRPSLLLLDEPFGALDEFTRNKLDSDVRSLWAQQAMTVAFVTHSIYEAVFLSTRVVVMAARPGRMIADVSIDGPQVRDDEWRVSAPFLAYCRQLSELLTAAAMGRV</sequence>
<dbReference type="InterPro" id="IPR017871">
    <property type="entry name" value="ABC_transporter-like_CS"/>
</dbReference>
<dbReference type="GO" id="GO:0005524">
    <property type="term" value="F:ATP binding"/>
    <property type="evidence" value="ECO:0007669"/>
    <property type="project" value="UniProtKB-KW"/>
</dbReference>
<dbReference type="PANTHER" id="PTHR42788">
    <property type="entry name" value="TAURINE IMPORT ATP-BINDING PROTEIN-RELATED"/>
    <property type="match status" value="1"/>
</dbReference>
<dbReference type="InterPro" id="IPR027417">
    <property type="entry name" value="P-loop_NTPase"/>
</dbReference>
<evidence type="ECO:0000313" key="8">
    <source>
        <dbReference type="EMBL" id="CUA93541.1"/>
    </source>
</evidence>
<keyword evidence="9" id="KW-1185">Reference proteome</keyword>
<name>A0A0K6HRR7_9BURK</name>
<dbReference type="PROSITE" id="PS00211">
    <property type="entry name" value="ABC_TRANSPORTER_1"/>
    <property type="match status" value="1"/>
</dbReference>
<gene>
    <name evidence="8" type="ORF">Ga0061069_101267</name>
</gene>
<evidence type="ECO:0000313" key="9">
    <source>
        <dbReference type="Proteomes" id="UP000183649"/>
    </source>
</evidence>
<dbReference type="SMART" id="SM00382">
    <property type="entry name" value="AAA"/>
    <property type="match status" value="1"/>
</dbReference>
<keyword evidence="3" id="KW-0472">Membrane</keyword>
<keyword evidence="4" id="KW-0547">Nucleotide-binding</keyword>
<keyword evidence="3" id="KW-1003">Cell membrane</keyword>
<comment type="similarity">
    <text evidence="1">Belongs to the ABC transporter superfamily.</text>
</comment>
<dbReference type="Proteomes" id="UP000183649">
    <property type="component" value="Unassembled WGS sequence"/>
</dbReference>
<evidence type="ECO:0000256" key="6">
    <source>
        <dbReference type="SAM" id="MobiDB-lite"/>
    </source>
</evidence>
<evidence type="ECO:0000256" key="5">
    <source>
        <dbReference type="ARBA" id="ARBA00022840"/>
    </source>
</evidence>